<gene>
    <name evidence="3" type="ORF">J4032_30005</name>
</gene>
<feature type="transmembrane region" description="Helical" evidence="2">
    <location>
        <begin position="113"/>
        <end position="131"/>
    </location>
</feature>
<keyword evidence="4" id="KW-1185">Reference proteome</keyword>
<protein>
    <recommendedName>
        <fullName evidence="5">Integral membrane protein</fullName>
    </recommendedName>
</protein>
<proteinExistence type="predicted"/>
<dbReference type="Proteomes" id="UP000828924">
    <property type="component" value="Chromosome"/>
</dbReference>
<sequence>MTVDLEKRGERGERAERPAPEGCLTVAIRVPVRIVVLVVVVPLRMVWDLLVLCGGFLGRVLLRPIGRAFEWLYGTVLAPVGRALARIAERVATAVLWLLKAVLYWPWLALWRYVLVPAATYGVAIPLAWLYRSVVRPVGEGLVRVLVWVCARLLVPLGRGVVTVLWAVLVWPWTVLWRYVLVPVASGAYRYVLTPLGHGLIWLVRVLVVAPAVFLYRWVLTPAGRALAALGRGLVTVGREIADAVAVAWRIAGYVSRAAGRALKWLARNAVGRPAAWCYRNVCTPVGHFVRDQVWVPARRAAVEAGRAVREALGAARETVRRARREAWRALAGGAREPDAVAPVRARERNLGGTHHAPTVPGVAPGAGISLRKQG</sequence>
<feature type="transmembrane region" description="Helical" evidence="2">
    <location>
        <begin position="200"/>
        <end position="219"/>
    </location>
</feature>
<reference evidence="3 4" key="1">
    <citation type="submission" date="2021-03" db="EMBL/GenBank/DDBJ databases">
        <title>Complete genome of Streptomyces formicae strain 1H-GS9 (DSM 100524).</title>
        <authorList>
            <person name="Atanasov K.E."/>
            <person name="Altabella T."/>
            <person name="Ferrer A."/>
        </authorList>
    </citation>
    <scope>NUCLEOTIDE SEQUENCE [LARGE SCALE GENOMIC DNA]</scope>
    <source>
        <strain evidence="3 4">1H-GS9</strain>
    </source>
</reference>
<dbReference type="RefSeq" id="WP_242336261.1">
    <property type="nucleotide sequence ID" value="NZ_CP071872.1"/>
</dbReference>
<keyword evidence="2" id="KW-0472">Membrane</keyword>
<feature type="transmembrane region" description="Helical" evidence="2">
    <location>
        <begin position="91"/>
        <end position="107"/>
    </location>
</feature>
<evidence type="ECO:0008006" key="5">
    <source>
        <dbReference type="Google" id="ProtNLM"/>
    </source>
</evidence>
<keyword evidence="2" id="KW-0812">Transmembrane</keyword>
<keyword evidence="2" id="KW-1133">Transmembrane helix</keyword>
<evidence type="ECO:0000256" key="2">
    <source>
        <dbReference type="SAM" id="Phobius"/>
    </source>
</evidence>
<evidence type="ECO:0000313" key="4">
    <source>
        <dbReference type="Proteomes" id="UP000828924"/>
    </source>
</evidence>
<name>A0ABY3WTZ8_9ACTN</name>
<accession>A0ABY3WTZ8</accession>
<feature type="transmembrane region" description="Helical" evidence="2">
    <location>
        <begin position="143"/>
        <end position="169"/>
    </location>
</feature>
<evidence type="ECO:0000256" key="1">
    <source>
        <dbReference type="SAM" id="MobiDB-lite"/>
    </source>
</evidence>
<organism evidence="3 4">
    <name type="scientific">Streptomyces formicae</name>
    <dbReference type="NCBI Taxonomy" id="1616117"/>
    <lineage>
        <taxon>Bacteria</taxon>
        <taxon>Bacillati</taxon>
        <taxon>Actinomycetota</taxon>
        <taxon>Actinomycetes</taxon>
        <taxon>Kitasatosporales</taxon>
        <taxon>Streptomycetaceae</taxon>
        <taxon>Streptomyces</taxon>
    </lineage>
</organism>
<feature type="region of interest" description="Disordered" evidence="1">
    <location>
        <begin position="351"/>
        <end position="375"/>
    </location>
</feature>
<dbReference type="EMBL" id="CP071872">
    <property type="protein sequence ID" value="UNM15135.1"/>
    <property type="molecule type" value="Genomic_DNA"/>
</dbReference>
<evidence type="ECO:0000313" key="3">
    <source>
        <dbReference type="EMBL" id="UNM15135.1"/>
    </source>
</evidence>